<dbReference type="PANTHER" id="PTHR44943:SF8">
    <property type="entry name" value="TPR REPEAT-CONTAINING PROTEIN MJ0263"/>
    <property type="match status" value="1"/>
</dbReference>
<gene>
    <name evidence="4" type="ORF">WKV44_04485</name>
</gene>
<dbReference type="RefSeq" id="WP_420069246.1">
    <property type="nucleotide sequence ID" value="NZ_JBCHKQ010000002.1"/>
</dbReference>
<dbReference type="Pfam" id="PF13181">
    <property type="entry name" value="TPR_8"/>
    <property type="match status" value="1"/>
</dbReference>
<dbReference type="InterPro" id="IPR051685">
    <property type="entry name" value="Ycf3/AcsC/BcsC/TPR_MFPF"/>
</dbReference>
<proteinExistence type="predicted"/>
<dbReference type="Pfam" id="PF14559">
    <property type="entry name" value="TPR_19"/>
    <property type="match status" value="1"/>
</dbReference>
<keyword evidence="2 3" id="KW-0802">TPR repeat</keyword>
<sequence>MEDNNTIFREIDILLAQGRYQDAIPLLLNILYEEPDNKDALHRIGVAYTESGDQDAALKTLKYILTMEQNDADIWEAYGCACYRKSNLKEAKIAFEKAIEIFPQHASALRNLGVTLNMLRKFKESYEILHKSLEINDNDYLTLFALSNVCINLDYLEEARKTLNRLLNMDIPEDIRKQAEITLQNVDIHRKHF</sequence>
<reference evidence="4 5" key="1">
    <citation type="submission" date="2024-03" db="EMBL/GenBank/DDBJ databases">
        <title>Ignisphaera cupida sp. nov., a hyperthermophilic hydrolytic archaeon from a hot spring of Kamchatka, and proposal of Ignisphaeraceae fam. nov.</title>
        <authorList>
            <person name="Podosokorskaya O.A."/>
            <person name="Elcheninov A.G."/>
            <person name="Maltseva A.I."/>
            <person name="Zayulina K.S."/>
            <person name="Novikov A."/>
            <person name="Merkel A.Y."/>
        </authorList>
    </citation>
    <scope>NUCLEOTIDE SEQUENCE [LARGE SCALE GENOMIC DNA]</scope>
    <source>
        <strain evidence="4 5">38H-sp</strain>
    </source>
</reference>
<evidence type="ECO:0000256" key="3">
    <source>
        <dbReference type="PROSITE-ProRule" id="PRU00339"/>
    </source>
</evidence>
<protein>
    <submittedName>
        <fullName evidence="4">Tetratricopeptide repeat protein</fullName>
    </submittedName>
</protein>
<dbReference type="EMBL" id="JBCHKQ010000002">
    <property type="protein sequence ID" value="MEM5947796.1"/>
    <property type="molecule type" value="Genomic_DNA"/>
</dbReference>
<evidence type="ECO:0000256" key="1">
    <source>
        <dbReference type="ARBA" id="ARBA00022737"/>
    </source>
</evidence>
<dbReference type="Gene3D" id="1.25.40.10">
    <property type="entry name" value="Tetratricopeptide repeat domain"/>
    <property type="match status" value="1"/>
</dbReference>
<feature type="repeat" description="TPR" evidence="3">
    <location>
        <begin position="38"/>
        <end position="71"/>
    </location>
</feature>
<keyword evidence="5" id="KW-1185">Reference proteome</keyword>
<keyword evidence="1" id="KW-0677">Repeat</keyword>
<dbReference type="PROSITE" id="PS50005">
    <property type="entry name" value="TPR"/>
    <property type="match status" value="3"/>
</dbReference>
<feature type="repeat" description="TPR" evidence="3">
    <location>
        <begin position="72"/>
        <end position="105"/>
    </location>
</feature>
<organism evidence="4 5">
    <name type="scientific">Rarispira pelagica</name>
    <dbReference type="NCBI Taxonomy" id="3141764"/>
    <lineage>
        <taxon>Bacteria</taxon>
        <taxon>Pseudomonadati</taxon>
        <taxon>Spirochaetota</taxon>
        <taxon>Spirochaetia</taxon>
        <taxon>Winmispirales</taxon>
        <taxon>Winmispiraceae</taxon>
        <taxon>Rarispira</taxon>
    </lineage>
</organism>
<name>A0ABU9UAV4_9SPIR</name>
<dbReference type="InterPro" id="IPR011990">
    <property type="entry name" value="TPR-like_helical_dom_sf"/>
</dbReference>
<evidence type="ECO:0000256" key="2">
    <source>
        <dbReference type="ARBA" id="ARBA00022803"/>
    </source>
</evidence>
<dbReference type="SMART" id="SM00028">
    <property type="entry name" value="TPR"/>
    <property type="match status" value="4"/>
</dbReference>
<feature type="repeat" description="TPR" evidence="3">
    <location>
        <begin position="106"/>
        <end position="139"/>
    </location>
</feature>
<evidence type="ECO:0000313" key="4">
    <source>
        <dbReference type="EMBL" id="MEM5947796.1"/>
    </source>
</evidence>
<dbReference type="Proteomes" id="UP001466331">
    <property type="component" value="Unassembled WGS sequence"/>
</dbReference>
<accession>A0ABU9UAV4</accession>
<dbReference type="SUPFAM" id="SSF48452">
    <property type="entry name" value="TPR-like"/>
    <property type="match status" value="1"/>
</dbReference>
<dbReference type="PANTHER" id="PTHR44943">
    <property type="entry name" value="CELLULOSE SYNTHASE OPERON PROTEIN C"/>
    <property type="match status" value="1"/>
</dbReference>
<dbReference type="InterPro" id="IPR019734">
    <property type="entry name" value="TPR_rpt"/>
</dbReference>
<evidence type="ECO:0000313" key="5">
    <source>
        <dbReference type="Proteomes" id="UP001466331"/>
    </source>
</evidence>
<comment type="caution">
    <text evidence="4">The sequence shown here is derived from an EMBL/GenBank/DDBJ whole genome shotgun (WGS) entry which is preliminary data.</text>
</comment>